<dbReference type="GO" id="GO:0002161">
    <property type="term" value="F:aminoacyl-tRNA deacylase activity"/>
    <property type="evidence" value="ECO:0007669"/>
    <property type="project" value="InterPro"/>
</dbReference>
<dbReference type="RefSeq" id="WP_146952637.1">
    <property type="nucleotide sequence ID" value="NZ_BAABBJ010000003.1"/>
</dbReference>
<reference evidence="2 3" key="1">
    <citation type="submission" date="2019-07" db="EMBL/GenBank/DDBJ databases">
        <title>Whole genome shotgun sequence of Cellulomonas soli NBRC 109434.</title>
        <authorList>
            <person name="Hosoyama A."/>
            <person name="Uohara A."/>
            <person name="Ohji S."/>
            <person name="Ichikawa N."/>
        </authorList>
    </citation>
    <scope>NUCLEOTIDE SEQUENCE [LARGE SCALE GENOMIC DNA]</scope>
    <source>
        <strain evidence="2 3">NBRC 109434</strain>
    </source>
</reference>
<protein>
    <submittedName>
        <fullName evidence="2">Proline--tRNA ligase</fullName>
    </submittedName>
</protein>
<evidence type="ECO:0000313" key="2">
    <source>
        <dbReference type="EMBL" id="GEP68881.1"/>
    </source>
</evidence>
<dbReference type="CDD" id="cd04333">
    <property type="entry name" value="ProX_deacylase"/>
    <property type="match status" value="1"/>
</dbReference>
<dbReference type="AlphaFoldDB" id="A0A512PCE7"/>
<keyword evidence="2" id="KW-0436">Ligase</keyword>
<accession>A0A512PCE7</accession>
<organism evidence="2 3">
    <name type="scientific">Cellulomonas soli</name>
    <dbReference type="NCBI Taxonomy" id="931535"/>
    <lineage>
        <taxon>Bacteria</taxon>
        <taxon>Bacillati</taxon>
        <taxon>Actinomycetota</taxon>
        <taxon>Actinomycetes</taxon>
        <taxon>Micrococcales</taxon>
        <taxon>Cellulomonadaceae</taxon>
        <taxon>Cellulomonas</taxon>
    </lineage>
</organism>
<comment type="caution">
    <text evidence="2">The sequence shown here is derived from an EMBL/GenBank/DDBJ whole genome shotgun (WGS) entry which is preliminary data.</text>
</comment>
<dbReference type="Proteomes" id="UP000321798">
    <property type="component" value="Unassembled WGS sequence"/>
</dbReference>
<dbReference type="EMBL" id="BKAL01000004">
    <property type="protein sequence ID" value="GEP68881.1"/>
    <property type="molecule type" value="Genomic_DNA"/>
</dbReference>
<dbReference type="PANTHER" id="PTHR30411:SF1">
    <property type="entry name" value="CYTOPLASMIC PROTEIN"/>
    <property type="match status" value="1"/>
</dbReference>
<evidence type="ECO:0000313" key="3">
    <source>
        <dbReference type="Proteomes" id="UP000321798"/>
    </source>
</evidence>
<dbReference type="InterPro" id="IPR007214">
    <property type="entry name" value="YbaK/aa-tRNA-synth-assoc-dom"/>
</dbReference>
<dbReference type="PANTHER" id="PTHR30411">
    <property type="entry name" value="CYTOPLASMIC PROTEIN"/>
    <property type="match status" value="1"/>
</dbReference>
<dbReference type="GO" id="GO:0016874">
    <property type="term" value="F:ligase activity"/>
    <property type="evidence" value="ECO:0007669"/>
    <property type="project" value="UniProtKB-KW"/>
</dbReference>
<evidence type="ECO:0000259" key="1">
    <source>
        <dbReference type="Pfam" id="PF04073"/>
    </source>
</evidence>
<dbReference type="SUPFAM" id="SSF55826">
    <property type="entry name" value="YbaK/ProRS associated domain"/>
    <property type="match status" value="1"/>
</dbReference>
<keyword evidence="3" id="KW-1185">Reference proteome</keyword>
<feature type="domain" description="YbaK/aminoacyl-tRNA synthetase-associated" evidence="1">
    <location>
        <begin position="26"/>
        <end position="139"/>
    </location>
</feature>
<sequence>MSLERARQHLERFGLGDAIVVTERSSATVDLAAEALGVAPERIAKTLSFRAGEPDRAVLVVMAGDARVDNGAFRQAFGLKARMLAGDEVEQLTGHAPGGVCPFGNPESATVYLDTSLRRFESVFPACGSASSAIELTCDVLHEVTGGAPWVTVSRLPG</sequence>
<proteinExistence type="predicted"/>
<name>A0A512PCE7_9CELL</name>
<dbReference type="Gene3D" id="3.90.960.10">
    <property type="entry name" value="YbaK/aminoacyl-tRNA synthetase-associated domain"/>
    <property type="match status" value="1"/>
</dbReference>
<gene>
    <name evidence="2" type="ORF">CSO01_15960</name>
</gene>
<dbReference type="OrthoDB" id="9809296at2"/>
<dbReference type="Pfam" id="PF04073">
    <property type="entry name" value="tRNA_edit"/>
    <property type="match status" value="1"/>
</dbReference>
<dbReference type="InterPro" id="IPR036754">
    <property type="entry name" value="YbaK/aa-tRNA-synt-asso_dom_sf"/>
</dbReference>